<feature type="signal peptide" evidence="7">
    <location>
        <begin position="1"/>
        <end position="34"/>
    </location>
</feature>
<dbReference type="PANTHER" id="PTHR42953">
    <property type="entry name" value="HIGH-AFFINITY ZINC UPTAKE SYSTEM PROTEIN ZNUA-RELATED"/>
    <property type="match status" value="1"/>
</dbReference>
<dbReference type="InterPro" id="IPR047701">
    <property type="entry name" value="AztC-like"/>
</dbReference>
<dbReference type="GO" id="GO:0007155">
    <property type="term" value="P:cell adhesion"/>
    <property type="evidence" value="ECO:0007669"/>
    <property type="project" value="InterPro"/>
</dbReference>
<comment type="subcellular location">
    <subcellularLocation>
        <location evidence="1">Cell envelope</location>
    </subcellularLocation>
</comment>
<sequence>MTHHTEARSHPLTPATVLALVSALLLGLTACATATDGERSSVVVTTNILGDITREIVGDQAEVTVLMKPGADPHSFGVSAPQAARFEQADLIVHNGLGLEENVLRHVEAARESGVATLAVGEGVDPLPYASDDMAGRPDPHFWTDPTRVRTAARLIADQLVEHVDGVDASTVRANAARYDTRLADLAHWMSSRFAAIPANKRNLVTNHHVFGYLAQRFGFHVIGAVIPSGTTLASPSASDLTSLATAIEKAGVTAIFADSSQPDRLAQVLKRESDVDVRVLPLFSESLTERGKGAATYLEMMRANTAAIADGLGAPTPTPTPTPSTARPMAGTERETP</sequence>
<dbReference type="InterPro" id="IPR050492">
    <property type="entry name" value="Bact_metal-bind_prot9"/>
</dbReference>
<comment type="similarity">
    <text evidence="5">Belongs to the bacterial solute-binding protein 9 family.</text>
</comment>
<dbReference type="SUPFAM" id="SSF53807">
    <property type="entry name" value="Helical backbone' metal receptor"/>
    <property type="match status" value="1"/>
</dbReference>
<name>A0A5B8JCU5_9ACTN</name>
<dbReference type="GO" id="GO:0030313">
    <property type="term" value="C:cell envelope"/>
    <property type="evidence" value="ECO:0007669"/>
    <property type="project" value="UniProtKB-SubCell"/>
</dbReference>
<dbReference type="InterPro" id="IPR006129">
    <property type="entry name" value="AdhesinB"/>
</dbReference>
<evidence type="ECO:0000256" key="7">
    <source>
        <dbReference type="SAM" id="SignalP"/>
    </source>
</evidence>
<dbReference type="PANTHER" id="PTHR42953:SF1">
    <property type="entry name" value="METAL-BINDING PROTEIN HI_0362-RELATED"/>
    <property type="match status" value="1"/>
</dbReference>
<accession>A0A5B8JCU5</accession>
<evidence type="ECO:0000256" key="6">
    <source>
        <dbReference type="SAM" id="MobiDB-lite"/>
    </source>
</evidence>
<evidence type="ECO:0000256" key="3">
    <source>
        <dbReference type="ARBA" id="ARBA00022723"/>
    </source>
</evidence>
<evidence type="ECO:0000256" key="2">
    <source>
        <dbReference type="ARBA" id="ARBA00022448"/>
    </source>
</evidence>
<evidence type="ECO:0000256" key="5">
    <source>
        <dbReference type="RuleBase" id="RU003512"/>
    </source>
</evidence>
<reference evidence="8 9" key="1">
    <citation type="submission" date="2019-07" db="EMBL/GenBank/DDBJ databases">
        <authorList>
            <person name="Zhu P."/>
        </authorList>
    </citation>
    <scope>NUCLEOTIDE SEQUENCE [LARGE SCALE GENOMIC DNA]</scope>
    <source>
        <strain evidence="8 9">SSL-25</strain>
    </source>
</reference>
<dbReference type="PRINTS" id="PR00691">
    <property type="entry name" value="ADHESINB"/>
</dbReference>
<evidence type="ECO:0000256" key="4">
    <source>
        <dbReference type="ARBA" id="ARBA00022729"/>
    </source>
</evidence>
<proteinExistence type="inferred from homology"/>
<dbReference type="NCBIfam" id="NF040870">
    <property type="entry name" value="AztC"/>
    <property type="match status" value="1"/>
</dbReference>
<dbReference type="GO" id="GO:0046872">
    <property type="term" value="F:metal ion binding"/>
    <property type="evidence" value="ECO:0007669"/>
    <property type="project" value="UniProtKB-KW"/>
</dbReference>
<organism evidence="8 9">
    <name type="scientific">Streptomyces qinzhouensis</name>
    <dbReference type="NCBI Taxonomy" id="2599401"/>
    <lineage>
        <taxon>Bacteria</taxon>
        <taxon>Bacillati</taxon>
        <taxon>Actinomycetota</taxon>
        <taxon>Actinomycetes</taxon>
        <taxon>Kitasatosporales</taxon>
        <taxon>Streptomycetaceae</taxon>
        <taxon>Streptomyces</taxon>
    </lineage>
</organism>
<dbReference type="Gene3D" id="3.40.50.1980">
    <property type="entry name" value="Nitrogenase molybdenum iron protein domain"/>
    <property type="match status" value="2"/>
</dbReference>
<gene>
    <name evidence="8" type="ORF">FQU76_01045</name>
</gene>
<keyword evidence="9" id="KW-1185">Reference proteome</keyword>
<evidence type="ECO:0000313" key="9">
    <source>
        <dbReference type="Proteomes" id="UP000320580"/>
    </source>
</evidence>
<dbReference type="InterPro" id="IPR006128">
    <property type="entry name" value="Lipoprotein_PsaA-like"/>
</dbReference>
<dbReference type="Pfam" id="PF01297">
    <property type="entry name" value="ZnuA"/>
    <property type="match status" value="1"/>
</dbReference>
<dbReference type="EMBL" id="CP042266">
    <property type="protein sequence ID" value="QDY75313.1"/>
    <property type="molecule type" value="Genomic_DNA"/>
</dbReference>
<dbReference type="AlphaFoldDB" id="A0A5B8JCU5"/>
<dbReference type="OrthoDB" id="9810636at2"/>
<dbReference type="RefSeq" id="WP_146478625.1">
    <property type="nucleotide sequence ID" value="NZ_CP042266.1"/>
</dbReference>
<protein>
    <submittedName>
        <fullName evidence="8">Zinc ABC transporter substrate-binding protein</fullName>
    </submittedName>
</protein>
<keyword evidence="2 5" id="KW-0813">Transport</keyword>
<dbReference type="GO" id="GO:0030001">
    <property type="term" value="P:metal ion transport"/>
    <property type="evidence" value="ECO:0007669"/>
    <property type="project" value="InterPro"/>
</dbReference>
<feature type="chain" id="PRO_5022911810" evidence="7">
    <location>
        <begin position="35"/>
        <end position="338"/>
    </location>
</feature>
<dbReference type="Proteomes" id="UP000320580">
    <property type="component" value="Chromosome"/>
</dbReference>
<dbReference type="KEGG" id="sqz:FQU76_01045"/>
<evidence type="ECO:0000313" key="8">
    <source>
        <dbReference type="EMBL" id="QDY75313.1"/>
    </source>
</evidence>
<feature type="region of interest" description="Disordered" evidence="6">
    <location>
        <begin position="311"/>
        <end position="338"/>
    </location>
</feature>
<dbReference type="InterPro" id="IPR006127">
    <property type="entry name" value="ZnuA-like"/>
</dbReference>
<dbReference type="PRINTS" id="PR00690">
    <property type="entry name" value="ADHESNFAMILY"/>
</dbReference>
<keyword evidence="3" id="KW-0479">Metal-binding</keyword>
<keyword evidence="4 7" id="KW-0732">Signal</keyword>
<evidence type="ECO:0000256" key="1">
    <source>
        <dbReference type="ARBA" id="ARBA00004196"/>
    </source>
</evidence>